<dbReference type="GO" id="GO:0008270">
    <property type="term" value="F:zinc ion binding"/>
    <property type="evidence" value="ECO:0007669"/>
    <property type="project" value="InterPro"/>
</dbReference>
<dbReference type="RefSeq" id="WP_111331263.1">
    <property type="nucleotide sequence ID" value="NZ_CP030032.1"/>
</dbReference>
<gene>
    <name evidence="5" type="ORF">DN745_00860</name>
</gene>
<name>A0A2Z4FGS4_9DELT</name>
<dbReference type="Proteomes" id="UP000249799">
    <property type="component" value="Chromosome"/>
</dbReference>
<dbReference type="InterPro" id="IPR021190">
    <property type="entry name" value="Pept_M10A"/>
</dbReference>
<evidence type="ECO:0000256" key="2">
    <source>
        <dbReference type="ARBA" id="ARBA00022723"/>
    </source>
</evidence>
<evidence type="ECO:0000256" key="1">
    <source>
        <dbReference type="ARBA" id="ARBA00022670"/>
    </source>
</evidence>
<dbReference type="EMBL" id="CP030032">
    <property type="protein sequence ID" value="AWV87954.1"/>
    <property type="molecule type" value="Genomic_DNA"/>
</dbReference>
<protein>
    <submittedName>
        <fullName evidence="5">Uncharacterized protein</fullName>
    </submittedName>
</protein>
<dbReference type="AlphaFoldDB" id="A0A2Z4FGS4"/>
<dbReference type="SMART" id="SM00235">
    <property type="entry name" value="ZnMc"/>
    <property type="match status" value="1"/>
</dbReference>
<organism evidence="5 6">
    <name type="scientific">Bradymonas sediminis</name>
    <dbReference type="NCBI Taxonomy" id="1548548"/>
    <lineage>
        <taxon>Bacteria</taxon>
        <taxon>Deltaproteobacteria</taxon>
        <taxon>Bradymonadales</taxon>
        <taxon>Bradymonadaceae</taxon>
        <taxon>Bradymonas</taxon>
    </lineage>
</organism>
<dbReference type="InterPro" id="IPR024079">
    <property type="entry name" value="MetalloPept_cat_dom_sf"/>
</dbReference>
<dbReference type="PRINTS" id="PR00138">
    <property type="entry name" value="MATRIXIN"/>
</dbReference>
<evidence type="ECO:0000256" key="4">
    <source>
        <dbReference type="ARBA" id="ARBA00022833"/>
    </source>
</evidence>
<accession>A0A2Z4FGS4</accession>
<keyword evidence="1" id="KW-0645">Protease</keyword>
<dbReference type="InterPro" id="IPR001818">
    <property type="entry name" value="Pept_M10_metallopeptidase"/>
</dbReference>
<dbReference type="GO" id="GO:0006508">
    <property type="term" value="P:proteolysis"/>
    <property type="evidence" value="ECO:0007669"/>
    <property type="project" value="UniProtKB-KW"/>
</dbReference>
<dbReference type="Gene3D" id="3.40.390.10">
    <property type="entry name" value="Collagenase (Catalytic Domain)"/>
    <property type="match status" value="1"/>
</dbReference>
<evidence type="ECO:0000313" key="6">
    <source>
        <dbReference type="Proteomes" id="UP000249799"/>
    </source>
</evidence>
<dbReference type="GO" id="GO:0031012">
    <property type="term" value="C:extracellular matrix"/>
    <property type="evidence" value="ECO:0007669"/>
    <property type="project" value="InterPro"/>
</dbReference>
<dbReference type="OrthoDB" id="5516015at2"/>
<sequence length="320" mass="34514">MKIFTKNIATALPLSLLFVAALPMPADAYQQTLTCTRSGPYACQSGETPLPVLWPGAQATFVINDRGTANSTAPPGLSQPILDTILESFEAWNQVECPGFDLPDNCSDMLLTYEGITAQSAIGYEQSSSAQNTNLVVFRDSGWDQVASDLTFALTSVTYNPRTGQIVDADLEINSEIYHLNVGDPVDPNLADLKNTLVHEVGHFVGMDHSTVPRATMYASADLGETMKRDLAPDDVDGICASYPPSFVAERTCDNPYIHPNPNPNPNEGHVDDGIVDPGNDDDLFLCSTTPGGRRSIPVFFVGFAALLGLRFLRSGLKRA</sequence>
<dbReference type="Pfam" id="PF00413">
    <property type="entry name" value="Peptidase_M10"/>
    <property type="match status" value="1"/>
</dbReference>
<dbReference type="KEGG" id="bsed:DN745_00860"/>
<evidence type="ECO:0000256" key="3">
    <source>
        <dbReference type="ARBA" id="ARBA00022801"/>
    </source>
</evidence>
<keyword evidence="3" id="KW-0378">Hydrolase</keyword>
<dbReference type="InterPro" id="IPR006026">
    <property type="entry name" value="Peptidase_Metallo"/>
</dbReference>
<proteinExistence type="predicted"/>
<keyword evidence="4" id="KW-0862">Zinc</keyword>
<keyword evidence="2" id="KW-0479">Metal-binding</keyword>
<reference evidence="5 6" key="1">
    <citation type="submission" date="2018-06" db="EMBL/GenBank/DDBJ databases">
        <title>Lujinxingia sediminis gen. nov. sp. nov., a new facultative anaerobic member of the class Deltaproteobacteria, and proposal of Lujinxingaceae fam. nov.</title>
        <authorList>
            <person name="Guo L.-Y."/>
            <person name="Li C.-M."/>
            <person name="Wang S."/>
            <person name="Du Z.-J."/>
        </authorList>
    </citation>
    <scope>NUCLEOTIDE SEQUENCE [LARGE SCALE GENOMIC DNA]</scope>
    <source>
        <strain evidence="5 6">FA350</strain>
    </source>
</reference>
<evidence type="ECO:0000313" key="5">
    <source>
        <dbReference type="EMBL" id="AWV87954.1"/>
    </source>
</evidence>
<dbReference type="SUPFAM" id="SSF55486">
    <property type="entry name" value="Metalloproteases ('zincins'), catalytic domain"/>
    <property type="match status" value="1"/>
</dbReference>
<keyword evidence="6" id="KW-1185">Reference proteome</keyword>
<dbReference type="GO" id="GO:0004222">
    <property type="term" value="F:metalloendopeptidase activity"/>
    <property type="evidence" value="ECO:0007669"/>
    <property type="project" value="InterPro"/>
</dbReference>